<feature type="compositionally biased region" description="Polar residues" evidence="5">
    <location>
        <begin position="1146"/>
        <end position="1165"/>
    </location>
</feature>
<keyword evidence="2 4" id="KW-0863">Zinc-finger</keyword>
<keyword evidence="3" id="KW-0862">Zinc</keyword>
<dbReference type="InterPro" id="IPR017907">
    <property type="entry name" value="Znf_RING_CS"/>
</dbReference>
<feature type="compositionally biased region" description="Polar residues" evidence="5">
    <location>
        <begin position="1193"/>
        <end position="1212"/>
    </location>
</feature>
<dbReference type="PROSITE" id="PS50304">
    <property type="entry name" value="TUDOR"/>
    <property type="match status" value="5"/>
</dbReference>
<dbReference type="Gene3D" id="2.30.30.140">
    <property type="match status" value="5"/>
</dbReference>
<feature type="compositionally biased region" description="Polar residues" evidence="5">
    <location>
        <begin position="1285"/>
        <end position="1299"/>
    </location>
</feature>
<dbReference type="InterPro" id="IPR002999">
    <property type="entry name" value="Tudor"/>
</dbReference>
<keyword evidence="10" id="KW-1185">Reference proteome</keyword>
<evidence type="ECO:0000259" key="8">
    <source>
        <dbReference type="PROSITE" id="PS50304"/>
    </source>
</evidence>
<evidence type="ECO:0000259" key="7">
    <source>
        <dbReference type="PROSITE" id="PS50119"/>
    </source>
</evidence>
<dbReference type="InterPro" id="IPR013083">
    <property type="entry name" value="Znf_RING/FYVE/PHD"/>
</dbReference>
<feature type="domain" description="B box-type" evidence="7">
    <location>
        <begin position="121"/>
        <end position="163"/>
    </location>
</feature>
<evidence type="ECO:0000313" key="9">
    <source>
        <dbReference type="EMBL" id="KAJ8026861.1"/>
    </source>
</evidence>
<feature type="domain" description="B box-type" evidence="7">
    <location>
        <begin position="171"/>
        <end position="208"/>
    </location>
</feature>
<evidence type="ECO:0000313" key="10">
    <source>
        <dbReference type="Proteomes" id="UP001152320"/>
    </source>
</evidence>
<feature type="region of interest" description="Disordered" evidence="5">
    <location>
        <begin position="1117"/>
        <end position="1339"/>
    </location>
</feature>
<feature type="compositionally biased region" description="Basic residues" evidence="5">
    <location>
        <begin position="1216"/>
        <end position="1225"/>
    </location>
</feature>
<feature type="domain" description="Tudor" evidence="8">
    <location>
        <begin position="500"/>
        <end position="579"/>
    </location>
</feature>
<dbReference type="Pfam" id="PF00567">
    <property type="entry name" value="TUDOR"/>
    <property type="match status" value="6"/>
</dbReference>
<evidence type="ECO:0000256" key="1">
    <source>
        <dbReference type="ARBA" id="ARBA00022723"/>
    </source>
</evidence>
<dbReference type="PROSITE" id="PS00518">
    <property type="entry name" value="ZF_RING_1"/>
    <property type="match status" value="1"/>
</dbReference>
<feature type="domain" description="Tudor" evidence="8">
    <location>
        <begin position="1436"/>
        <end position="1494"/>
    </location>
</feature>
<dbReference type="FunFam" id="2.30.30.140:FF:000018">
    <property type="entry name" value="Serine/threonine-protein kinase 31"/>
    <property type="match status" value="2"/>
</dbReference>
<feature type="domain" description="RING-type" evidence="6">
    <location>
        <begin position="9"/>
        <end position="56"/>
    </location>
</feature>
<feature type="region of interest" description="Disordered" evidence="5">
    <location>
        <begin position="882"/>
        <end position="915"/>
    </location>
</feature>
<dbReference type="InterPro" id="IPR000315">
    <property type="entry name" value="Znf_B-box"/>
</dbReference>
<dbReference type="SMART" id="SM00336">
    <property type="entry name" value="BBOX"/>
    <property type="match status" value="2"/>
</dbReference>
<evidence type="ECO:0000256" key="5">
    <source>
        <dbReference type="SAM" id="MobiDB-lite"/>
    </source>
</evidence>
<dbReference type="Pfam" id="PF00643">
    <property type="entry name" value="zf-B_box"/>
    <property type="match status" value="1"/>
</dbReference>
<dbReference type="Gene3D" id="3.30.160.60">
    <property type="entry name" value="Classic Zinc Finger"/>
    <property type="match status" value="1"/>
</dbReference>
<evidence type="ECO:0000256" key="2">
    <source>
        <dbReference type="ARBA" id="ARBA00022771"/>
    </source>
</evidence>
<dbReference type="EMBL" id="JAIZAY010000016">
    <property type="protein sequence ID" value="KAJ8026861.1"/>
    <property type="molecule type" value="Genomic_DNA"/>
</dbReference>
<protein>
    <submittedName>
        <fullName evidence="9">RING finger protein 17</fullName>
    </submittedName>
</protein>
<sequence length="1891" mass="210518">MATPLPPKCLNCLRNYSFSQAGLQPRILFCKHSICKQCVVKLMRLQKDEITCPKCKGVTIIPKGDTKLQCMPVNLYLVGLACATVKQQINPFDHKLEFKTKEKTEKLKYEAKELKGGRPPCVSCKDSAAECRCQQCNITVCDPCFTAIHKSQGSNKTHAKVSLVNDAVYGCTQHENMPREFFCQDDKEPICAKCGLTGDHKGHNILHIQEKNSEVYKELQPAFDSAKSVLKKLYHSKEVVQKEESQVVSEQDKMVQEIHEAYAQFFAELQISLRAMEECVLSATSDQLENLAKIKSNLSSNICRLITVMEDVQPGLKDKSKAPANLTEVISILNGASSLPWCLMQDKTEESNLKFDRGSLDISAKVDVNAVNLHTLKTTEELPEDMKNPSISDKILEQCNLFGGKHQKKKKPIGPDHVRILQKEGILPHDLTEVKEKVAKPKLDLKKTPQRQYVRVVHIRNPACFYVHRHTQLSRLERTMKSLGNICESITDFTKHLPDPIQVGTKCCCKYDDGQWYRAMVKSVPDDVAGVLSVASPDDIFQTDDADQLKVEVVYIDYGNTQWVTVSQLVKLKPKFEKEPPFAVACALYDIIPPDKKSKWPKESAEAFATMVASQDVPLVMSLHGEENDFLQVDLHKSANSSVADDTPVSIRDALIFLDQASFINETPTPLTPKSPVPPRKYFPPELPCEGESVIVSICNIVDPHHFWVQEKGIMEASLQKLMEDIQRAYQKRSSIEWAVLCPQLDMICVAKYANDKKWYRAQIIGIPGKQHIEVLYVDYGNTATLKCNQIRKISENFLKLPIMALPCKLADVAPKVPDEGWSEEAILYFSHMISFKPVELHIYNDQDKFMSVVAFDISEEEKINMNALLVQSGNARSSGPASFIPEMLRPSSSTSGRSPSTSKQGTVSEQPRAKKKEMYTAVHVSNVESPSCIYLQLSTASADGLDSLLEAMTLHYKDTEADMEHEWKEKDPCAALLVREGVWCRGEIVSFLPENNMVVLFTDYGNKEILSMQNIRTLEEKFKEEPPFAICCHVTGILPAGGKDWTQTASQFLKDKLSDLDCYINQKGDTEDGSLPVDLLYELTGQEMIDRNTEDELDSISELLIKEGLALRDRKKVAQKSAQSPIRPGVATSPAQSPGAKPSVNGETTSPLRINDHVSQASNDDASEIKLTEDSVKHSTPENRMTKEATDNHSNSPQSATPELTTPVTSSPREKRSKKKAHAAKKLDISISPTLGMEEGSLNHSADKSEVSRQDVQKHSIDSNTLSLEQTEAPVINDSGDSGIVNTDHGNTEGTSVDTVDFLKDSERDREKDDTATTDGNITHPLDKTERTELSGGDSVAVNGLSVENQKHEETNSAQQISQDPSVEEGGLEEDLAYLPPGLPEKEQFVIVVTFVSNEGLIYGLEMEKFSVFQSMMADIQEYFKTRQQALPTATLKLNQSVCAKFSADNQWYRATVIDVMPDSAEVQYIDFGNTEVVSLDQIDVRPFEIDLPQQSICCQLYGITPTSPDKRWTSNAIQVLAQMITEQTCTVTVKEVCEVGKPVAVDLILPSGDNASDLLVKHGLVTSVKALQQQLGGVKTDGYGGAAADDYGEEIFDEDDEYFDSSECSKISLNHETLRDMPPTQYQPDSGVLNPKALLVDQAGGDTPFRSLFKPLQFPLGWIEFLAEVPCIESPDLVYLQYSTTFKDGPYQDHDLMLIYEKFIKLHAEVNKLAHSFPDIEIPKPGMPCLAHYKSDKQWYRGEILAVEGGPDLYCSVRFVDYGTVESLPLERICHLPEKYLDLPTQCRLCKIEGLKPPSVIPPGFPVSETSNWPVASSNAMLQLIKNKIFLATILEDGPIPIISLYSTQFVNGGIQRGSPMFLSLIETGLADVGVGFSDYTRNKLSYSQ</sequence>
<gene>
    <name evidence="9" type="ORF">HOLleu_31816</name>
</gene>
<evidence type="ECO:0000256" key="3">
    <source>
        <dbReference type="ARBA" id="ARBA00022833"/>
    </source>
</evidence>
<feature type="compositionally biased region" description="Basic and acidic residues" evidence="5">
    <location>
        <begin position="1246"/>
        <end position="1262"/>
    </location>
</feature>
<feature type="domain" description="Tudor" evidence="8">
    <location>
        <begin position="742"/>
        <end position="801"/>
    </location>
</feature>
<dbReference type="PROSITE" id="PS50089">
    <property type="entry name" value="ZF_RING_2"/>
    <property type="match status" value="1"/>
</dbReference>
<name>A0A9Q0YS68_HOLLE</name>
<dbReference type="SUPFAM" id="SSF57845">
    <property type="entry name" value="B-box zinc-binding domain"/>
    <property type="match status" value="1"/>
</dbReference>
<evidence type="ECO:0000259" key="6">
    <source>
        <dbReference type="PROSITE" id="PS50089"/>
    </source>
</evidence>
<feature type="compositionally biased region" description="Low complexity" evidence="5">
    <location>
        <begin position="890"/>
        <end position="903"/>
    </location>
</feature>
<comment type="caution">
    <text evidence="9">The sequence shown here is derived from an EMBL/GenBank/DDBJ whole genome shotgun (WGS) entry which is preliminary data.</text>
</comment>
<dbReference type="Gene3D" id="3.30.40.10">
    <property type="entry name" value="Zinc/RING finger domain, C3HC4 (zinc finger)"/>
    <property type="match status" value="1"/>
</dbReference>
<dbReference type="GO" id="GO:0008270">
    <property type="term" value="F:zinc ion binding"/>
    <property type="evidence" value="ECO:0007669"/>
    <property type="project" value="UniProtKB-KW"/>
</dbReference>
<accession>A0A9Q0YS68</accession>
<organism evidence="9 10">
    <name type="scientific">Holothuria leucospilota</name>
    <name type="common">Black long sea cucumber</name>
    <name type="synonym">Mertensiothuria leucospilota</name>
    <dbReference type="NCBI Taxonomy" id="206669"/>
    <lineage>
        <taxon>Eukaryota</taxon>
        <taxon>Metazoa</taxon>
        <taxon>Echinodermata</taxon>
        <taxon>Eleutherozoa</taxon>
        <taxon>Echinozoa</taxon>
        <taxon>Holothuroidea</taxon>
        <taxon>Aspidochirotacea</taxon>
        <taxon>Aspidochirotida</taxon>
        <taxon>Holothuriidae</taxon>
        <taxon>Holothuria</taxon>
    </lineage>
</organism>
<dbReference type="InterPro" id="IPR001841">
    <property type="entry name" value="Znf_RING"/>
</dbReference>
<dbReference type="InterPro" id="IPR035437">
    <property type="entry name" value="SNase_OB-fold_sf"/>
</dbReference>
<feature type="compositionally biased region" description="Polar residues" evidence="5">
    <location>
        <begin position="1357"/>
        <end position="1366"/>
    </location>
</feature>
<dbReference type="SMART" id="SM00333">
    <property type="entry name" value="TUDOR"/>
    <property type="match status" value="5"/>
</dbReference>
<dbReference type="SUPFAM" id="SSF63748">
    <property type="entry name" value="Tudor/PWWP/MBT"/>
    <property type="match status" value="5"/>
</dbReference>
<dbReference type="SUPFAM" id="SSF57850">
    <property type="entry name" value="RING/U-box"/>
    <property type="match status" value="1"/>
</dbReference>
<dbReference type="PANTHER" id="PTHR16442">
    <property type="entry name" value="RING FINGER PROTEIN 17"/>
    <property type="match status" value="1"/>
</dbReference>
<feature type="compositionally biased region" description="Basic and acidic residues" evidence="5">
    <location>
        <begin position="1302"/>
        <end position="1316"/>
    </location>
</feature>
<proteinExistence type="predicted"/>
<reference evidence="9" key="1">
    <citation type="submission" date="2021-10" db="EMBL/GenBank/DDBJ databases">
        <title>Tropical sea cucumber genome reveals ecological adaptation and Cuvierian tubules defense mechanism.</title>
        <authorList>
            <person name="Chen T."/>
        </authorList>
    </citation>
    <scope>NUCLEOTIDE SEQUENCE</scope>
    <source>
        <strain evidence="9">Nanhai2018</strain>
        <tissue evidence="9">Muscle</tissue>
    </source>
</reference>
<dbReference type="CDD" id="cd19756">
    <property type="entry name" value="Bbox2"/>
    <property type="match status" value="1"/>
</dbReference>
<dbReference type="PROSITE" id="PS50119">
    <property type="entry name" value="ZF_BBOX"/>
    <property type="match status" value="2"/>
</dbReference>
<dbReference type="CDD" id="cd19757">
    <property type="entry name" value="Bbox1"/>
    <property type="match status" value="1"/>
</dbReference>
<dbReference type="Gene3D" id="2.40.50.90">
    <property type="match status" value="5"/>
</dbReference>
<feature type="domain" description="Tudor" evidence="8">
    <location>
        <begin position="1724"/>
        <end position="1785"/>
    </location>
</feature>
<evidence type="ECO:0000256" key="4">
    <source>
        <dbReference type="PROSITE-ProRule" id="PRU00024"/>
    </source>
</evidence>
<keyword evidence="1" id="KW-0479">Metal-binding</keyword>
<feature type="region of interest" description="Disordered" evidence="5">
    <location>
        <begin position="1352"/>
        <end position="1371"/>
    </location>
</feature>
<dbReference type="Proteomes" id="UP001152320">
    <property type="component" value="Chromosome 16"/>
</dbReference>
<feature type="domain" description="Tudor" evidence="8">
    <location>
        <begin position="967"/>
        <end position="1026"/>
    </location>
</feature>
<dbReference type="PANTHER" id="PTHR16442:SF1">
    <property type="entry name" value="RING FINGER PROTEIN 17"/>
    <property type="match status" value="1"/>
</dbReference>
<dbReference type="OrthoDB" id="5800423at2759"/>
<feature type="compositionally biased region" description="Basic and acidic residues" evidence="5">
    <location>
        <begin position="1168"/>
        <end position="1192"/>
    </location>
</feature>